<protein>
    <submittedName>
        <fullName evidence="1">Uncharacterized protein</fullName>
    </submittedName>
</protein>
<dbReference type="AlphaFoldDB" id="U7QP93"/>
<dbReference type="Proteomes" id="UP000017127">
    <property type="component" value="Unassembled WGS sequence"/>
</dbReference>
<reference evidence="1 2" key="1">
    <citation type="journal article" date="2013" name="Front. Microbiol.">
        <title>Comparative genomic analyses of the cyanobacterium, Lyngbya aestuarii BL J, a powerful hydrogen producer.</title>
        <authorList>
            <person name="Kothari A."/>
            <person name="Vaughn M."/>
            <person name="Garcia-Pichel F."/>
        </authorList>
    </citation>
    <scope>NUCLEOTIDE SEQUENCE [LARGE SCALE GENOMIC DNA]</scope>
    <source>
        <strain evidence="1 2">BL J</strain>
    </source>
</reference>
<gene>
    <name evidence="1" type="ORF">M595_1204</name>
</gene>
<keyword evidence="2" id="KW-1185">Reference proteome</keyword>
<name>U7QP93_9CYAN</name>
<dbReference type="EMBL" id="AUZM01000007">
    <property type="protein sequence ID" value="ERT08900.1"/>
    <property type="molecule type" value="Genomic_DNA"/>
</dbReference>
<proteinExistence type="predicted"/>
<organism evidence="1 2">
    <name type="scientific">Lyngbya aestuarii BL J</name>
    <dbReference type="NCBI Taxonomy" id="1348334"/>
    <lineage>
        <taxon>Bacteria</taxon>
        <taxon>Bacillati</taxon>
        <taxon>Cyanobacteriota</taxon>
        <taxon>Cyanophyceae</taxon>
        <taxon>Oscillatoriophycideae</taxon>
        <taxon>Oscillatoriales</taxon>
        <taxon>Microcoleaceae</taxon>
        <taxon>Lyngbya</taxon>
    </lineage>
</organism>
<comment type="caution">
    <text evidence="1">The sequence shown here is derived from an EMBL/GenBank/DDBJ whole genome shotgun (WGS) entry which is preliminary data.</text>
</comment>
<accession>U7QP93</accession>
<evidence type="ECO:0000313" key="1">
    <source>
        <dbReference type="EMBL" id="ERT08900.1"/>
    </source>
</evidence>
<evidence type="ECO:0000313" key="2">
    <source>
        <dbReference type="Proteomes" id="UP000017127"/>
    </source>
</evidence>
<sequence>MIGVRGGALGIVERSRHPPTAVIKITLTYDPRLNFSVFNS</sequence>